<proteinExistence type="inferred from homology"/>
<organism evidence="6 7">
    <name type="scientific">Emergencia timonensis</name>
    <dbReference type="NCBI Taxonomy" id="1776384"/>
    <lineage>
        <taxon>Bacteria</taxon>
        <taxon>Bacillati</taxon>
        <taxon>Bacillota</taxon>
        <taxon>Clostridia</taxon>
        <taxon>Peptostreptococcales</taxon>
        <taxon>Anaerovoracaceae</taxon>
        <taxon>Emergencia</taxon>
    </lineage>
</organism>
<dbReference type="Pfam" id="PF02550">
    <property type="entry name" value="AcetylCoA_hydro"/>
    <property type="match status" value="1"/>
</dbReference>
<evidence type="ECO:0000313" key="7">
    <source>
        <dbReference type="Proteomes" id="UP000284841"/>
    </source>
</evidence>
<feature type="binding site" evidence="3">
    <location>
        <position position="349"/>
    </location>
    <ligand>
        <name>CoA</name>
        <dbReference type="ChEBI" id="CHEBI:57287"/>
    </ligand>
</feature>
<evidence type="ECO:0000259" key="4">
    <source>
        <dbReference type="Pfam" id="PF02550"/>
    </source>
</evidence>
<dbReference type="GO" id="GO:0006084">
    <property type="term" value="P:acetyl-CoA metabolic process"/>
    <property type="evidence" value="ECO:0007669"/>
    <property type="project" value="UniProtKB-UniRule"/>
</dbReference>
<dbReference type="AlphaFoldDB" id="A0A415E8J9"/>
<evidence type="ECO:0000256" key="2">
    <source>
        <dbReference type="ARBA" id="ARBA00022679"/>
    </source>
</evidence>
<comment type="function">
    <text evidence="3">Coenzyme A-transferase that converts butyrate to butyryl-CoA.</text>
</comment>
<protein>
    <recommendedName>
        <fullName evidence="3">Probable butyrate:acetyl-CoA coenzyme A-transferase</fullName>
        <shortName evidence="3">Butyrate CoA-transferase</shortName>
        <ecNumber evidence="3">2.8.3.-</ecNumber>
    </recommendedName>
</protein>
<keyword evidence="3" id="KW-0963">Cytoplasm</keyword>
<feature type="domain" description="Acetyl-CoA hydrolase/transferase N-terminal" evidence="4">
    <location>
        <begin position="11"/>
        <end position="196"/>
    </location>
</feature>
<dbReference type="GO" id="GO:0019605">
    <property type="term" value="P:butyrate metabolic process"/>
    <property type="evidence" value="ECO:0007669"/>
    <property type="project" value="UniProtKB-UniRule"/>
</dbReference>
<dbReference type="InterPro" id="IPR037171">
    <property type="entry name" value="NagB/RpiA_transferase-like"/>
</dbReference>
<comment type="caution">
    <text evidence="6">The sequence shown here is derived from an EMBL/GenBank/DDBJ whole genome shotgun (WGS) entry which is preliminary data.</text>
</comment>
<dbReference type="EMBL" id="QRMS01000001">
    <property type="protein sequence ID" value="RHJ90117.1"/>
    <property type="molecule type" value="Genomic_DNA"/>
</dbReference>
<comment type="subcellular location">
    <subcellularLocation>
        <location evidence="3">Cytoplasm</location>
    </subcellularLocation>
</comment>
<dbReference type="Gene3D" id="3.40.1080.20">
    <property type="entry name" value="Acetyl-CoA hydrolase/transferase C-terminal domain"/>
    <property type="match status" value="1"/>
</dbReference>
<evidence type="ECO:0000313" key="6">
    <source>
        <dbReference type="EMBL" id="RHJ90117.1"/>
    </source>
</evidence>
<dbReference type="InterPro" id="IPR038460">
    <property type="entry name" value="AcetylCoA_hyd_C_sf"/>
</dbReference>
<dbReference type="SUPFAM" id="SSF100950">
    <property type="entry name" value="NagB/RpiA/CoA transferase-like"/>
    <property type="match status" value="2"/>
</dbReference>
<evidence type="ECO:0000256" key="1">
    <source>
        <dbReference type="ARBA" id="ARBA00009632"/>
    </source>
</evidence>
<dbReference type="InterPro" id="IPR026888">
    <property type="entry name" value="AcetylCoA_hyd_C"/>
</dbReference>
<feature type="domain" description="Acetyl-CoA hydrolase/transferase C-terminal" evidence="5">
    <location>
        <begin position="285"/>
        <end position="441"/>
    </location>
</feature>
<evidence type="ECO:0000259" key="5">
    <source>
        <dbReference type="Pfam" id="PF13336"/>
    </source>
</evidence>
<keyword evidence="3" id="KW-0276">Fatty acid metabolism</keyword>
<name>A0A415E8J9_9FIRM</name>
<dbReference type="PANTHER" id="PTHR21432">
    <property type="entry name" value="ACETYL-COA HYDROLASE-RELATED"/>
    <property type="match status" value="1"/>
</dbReference>
<dbReference type="GO" id="GO:0005737">
    <property type="term" value="C:cytoplasm"/>
    <property type="evidence" value="ECO:0007669"/>
    <property type="project" value="UniProtKB-SubCell"/>
</dbReference>
<dbReference type="PANTHER" id="PTHR21432:SF20">
    <property type="entry name" value="ACETYL-COA HYDROLASE"/>
    <property type="match status" value="1"/>
</dbReference>
<feature type="binding site" evidence="3">
    <location>
        <begin position="227"/>
        <end position="231"/>
    </location>
    <ligand>
        <name>CoA</name>
        <dbReference type="ChEBI" id="CHEBI:57287"/>
    </ligand>
</feature>
<dbReference type="Gene3D" id="3.30.750.70">
    <property type="entry name" value="4-hydroxybutyrate coenzyme like domains"/>
    <property type="match status" value="1"/>
</dbReference>
<dbReference type="EC" id="2.8.3.-" evidence="3"/>
<comment type="catalytic activity">
    <reaction evidence="3">
        <text>butanoate + acetyl-CoA = butanoyl-CoA + acetate</text>
        <dbReference type="Rhea" id="RHEA:30071"/>
        <dbReference type="ChEBI" id="CHEBI:17968"/>
        <dbReference type="ChEBI" id="CHEBI:30089"/>
        <dbReference type="ChEBI" id="CHEBI:57288"/>
        <dbReference type="ChEBI" id="CHEBI:57371"/>
    </reaction>
</comment>
<dbReference type="UniPathway" id="UPA00863"/>
<dbReference type="Pfam" id="PF13336">
    <property type="entry name" value="AcetylCoA_hyd_C"/>
    <property type="match status" value="1"/>
</dbReference>
<dbReference type="STRING" id="1776384.GCA_900086585_03194"/>
<dbReference type="GO" id="GO:0006083">
    <property type="term" value="P:acetate metabolic process"/>
    <property type="evidence" value="ECO:0007669"/>
    <property type="project" value="InterPro"/>
</dbReference>
<comment type="similarity">
    <text evidence="1 3">Belongs to the acetyl-CoA hydrolase/transferase family.</text>
</comment>
<gene>
    <name evidence="6" type="ORF">DW099_04530</name>
</gene>
<dbReference type="Gene3D" id="3.40.1080.10">
    <property type="entry name" value="Glutaconate Coenzyme A-transferase"/>
    <property type="match status" value="1"/>
</dbReference>
<feature type="binding site" evidence="3">
    <location>
        <position position="326"/>
    </location>
    <ligand>
        <name>CoA</name>
        <dbReference type="ChEBI" id="CHEBI:57287"/>
    </ligand>
</feature>
<dbReference type="HAMAP" id="MF_03228">
    <property type="entry name" value="But_CoA_trans"/>
    <property type="match status" value="1"/>
</dbReference>
<dbReference type="OrthoDB" id="9801795at2"/>
<accession>A0A415E8J9</accession>
<keyword evidence="3" id="KW-0443">Lipid metabolism</keyword>
<feature type="active site" description="5-glutamyl coenzyme A thioester intermediate" evidence="3">
    <location>
        <position position="252"/>
    </location>
</feature>
<sequence>MKRLTPAEKIQDDYEAKLVSADEAVKVVKSGDQIHLGLFCGVAVDLERALAKRAEELTDVTVCTTMWSYKEPPEILKADPGAKHFHYCSTHLTGTERKQNKAGNCWFLPVQFRENPKFYEECRETFDVAMLQVAAMDASGNFNLGPQVAEYWGVLRNCKKIIVEVNQNMPVNHGQENYLNINQIDYIVEGSNSPLPTISAKEASDAEKKMAEHIVTRIESGSTLQLGTGGFPNYVGKLIAESDIDDLSCHTEMFVDAYLHLFEAGKLTNNKRINQGKMTYTFAMGSKELYDWIDDNQMMQVAPVDYVNDVDVISQNEKMISVNSCLQVDLFGQVNSESSGLQHIGGTGGQLDFVMGAFKSKGGKSFLCTPSTRTLKDGRKESLILPVLPTGSIVSTPRSAVHYIVTEYGAVNLKGRNTYERAELLVSIAHPDFREELIEEAKKMGIWKTSSKVVNA</sequence>
<dbReference type="InterPro" id="IPR023990">
    <property type="entry name" value="Butryl-CoA_acetate_CoA_Tfrase"/>
</dbReference>
<dbReference type="GO" id="GO:0008775">
    <property type="term" value="F:acetate CoA-transferase activity"/>
    <property type="evidence" value="ECO:0007669"/>
    <property type="project" value="InterPro"/>
</dbReference>
<dbReference type="InterPro" id="IPR046433">
    <property type="entry name" value="ActCoA_hydro"/>
</dbReference>
<evidence type="ECO:0000256" key="3">
    <source>
        <dbReference type="HAMAP-Rule" id="MF_03228"/>
    </source>
</evidence>
<keyword evidence="2 3" id="KW-0808">Transferase</keyword>
<dbReference type="Proteomes" id="UP000284841">
    <property type="component" value="Unassembled WGS sequence"/>
</dbReference>
<comment type="pathway">
    <text evidence="3">Lipid metabolism; butanoate metabolism.</text>
</comment>
<keyword evidence="7" id="KW-1185">Reference proteome</keyword>
<dbReference type="InterPro" id="IPR003702">
    <property type="entry name" value="ActCoA_hydro_N"/>
</dbReference>
<reference evidence="6 7" key="1">
    <citation type="submission" date="2018-08" db="EMBL/GenBank/DDBJ databases">
        <title>A genome reference for cultivated species of the human gut microbiota.</title>
        <authorList>
            <person name="Zou Y."/>
            <person name="Xue W."/>
            <person name="Luo G."/>
        </authorList>
    </citation>
    <scope>NUCLEOTIDE SEQUENCE [LARGE SCALE GENOMIC DNA]</scope>
    <source>
        <strain evidence="6 7">AM07-24</strain>
    </source>
</reference>